<name>A0ABY8QGL0_9RHOB</name>
<organism evidence="1 2">
    <name type="scientific">Tropicibacter oceani</name>
    <dbReference type="NCBI Taxonomy" id="3058420"/>
    <lineage>
        <taxon>Bacteria</taxon>
        <taxon>Pseudomonadati</taxon>
        <taxon>Pseudomonadota</taxon>
        <taxon>Alphaproteobacteria</taxon>
        <taxon>Rhodobacterales</taxon>
        <taxon>Roseobacteraceae</taxon>
        <taxon>Tropicibacter</taxon>
    </lineage>
</organism>
<keyword evidence="2" id="KW-1185">Reference proteome</keyword>
<dbReference type="SUPFAM" id="SSF158682">
    <property type="entry name" value="TerB-like"/>
    <property type="match status" value="1"/>
</dbReference>
<dbReference type="Pfam" id="PF04391">
    <property type="entry name" value="DUF533"/>
    <property type="match status" value="1"/>
</dbReference>
<evidence type="ECO:0000313" key="2">
    <source>
        <dbReference type="Proteomes" id="UP001241605"/>
    </source>
</evidence>
<dbReference type="CDD" id="cd07178">
    <property type="entry name" value="terB_like_YebE"/>
    <property type="match status" value="1"/>
</dbReference>
<proteinExistence type="predicted"/>
<gene>
    <name evidence="1" type="ORF">QF118_14710</name>
</gene>
<accession>A0ABY8QGL0</accession>
<dbReference type="Proteomes" id="UP001241605">
    <property type="component" value="Chromosome"/>
</dbReference>
<sequence length="292" mass="29011">MGLMGTLAKVAIGYAAARGVDKMSGGQGLGSLLGGGAQIKGEHPASAAQAQMGQALSGKMPEGAANPMGNMIDQFKQNGLGAMMGNMTGGGANPMAEMMEKMQAGGMDLSALMGALGGGQGDAKAGGGLLSQLGGGGAGLAGLLAAAGGSAAMAQGKGAGAMMDALNTRETAPDAEEMAALMLRAMIQAAKSDGGIDAAEKAKILETLGDDADAQDIAFVQAQLAAPIDVKGLAADTPAHLRTQVYSASLMTIRVDTQDEAQYLNALAKAMGLDEPTVNTLHMQMGLQPLYA</sequence>
<protein>
    <submittedName>
        <fullName evidence="1">Tellurite resistance TerB family protein</fullName>
    </submittedName>
</protein>
<dbReference type="InterPro" id="IPR007486">
    <property type="entry name" value="YebE"/>
</dbReference>
<evidence type="ECO:0000313" key="1">
    <source>
        <dbReference type="EMBL" id="WGW03166.1"/>
    </source>
</evidence>
<dbReference type="InterPro" id="IPR029024">
    <property type="entry name" value="TerB-like"/>
</dbReference>
<reference evidence="1 2" key="1">
    <citation type="submission" date="2023-05" db="EMBL/GenBank/DDBJ databases">
        <title>YMD87, complete Genome.</title>
        <authorList>
            <person name="Zhang J."/>
            <person name="Xu X."/>
        </authorList>
    </citation>
    <scope>NUCLEOTIDE SEQUENCE [LARGE SCALE GENOMIC DNA]</scope>
    <source>
        <strain evidence="1 2">YMD87</strain>
    </source>
</reference>
<dbReference type="EMBL" id="CP124616">
    <property type="protein sequence ID" value="WGW03166.1"/>
    <property type="molecule type" value="Genomic_DNA"/>
</dbReference>
<dbReference type="RefSeq" id="WP_282299793.1">
    <property type="nucleotide sequence ID" value="NZ_CP124616.1"/>
</dbReference>